<proteinExistence type="inferred from homology"/>
<name>A0A177L6J7_9BACI</name>
<feature type="transmembrane region" description="Helical" evidence="8">
    <location>
        <begin position="41"/>
        <end position="61"/>
    </location>
</feature>
<evidence type="ECO:0000256" key="5">
    <source>
        <dbReference type="ARBA" id="ARBA00022692"/>
    </source>
</evidence>
<keyword evidence="6 8" id="KW-1133">Transmembrane helix</keyword>
<comment type="subcellular location">
    <subcellularLocation>
        <location evidence="1">Membrane</location>
        <topology evidence="1">Multi-pass membrane protein</topology>
    </subcellularLocation>
</comment>
<evidence type="ECO:0000256" key="1">
    <source>
        <dbReference type="ARBA" id="ARBA00004141"/>
    </source>
</evidence>
<dbReference type="STRING" id="29332.AWH48_18380"/>
<evidence type="ECO:0000256" key="3">
    <source>
        <dbReference type="ARBA" id="ARBA00022448"/>
    </source>
</evidence>
<dbReference type="AlphaFoldDB" id="A0A177L6J7"/>
<dbReference type="GO" id="GO:0009847">
    <property type="term" value="P:spore germination"/>
    <property type="evidence" value="ECO:0007669"/>
    <property type="project" value="InterPro"/>
</dbReference>
<feature type="transmembrane region" description="Helical" evidence="8">
    <location>
        <begin position="81"/>
        <end position="105"/>
    </location>
</feature>
<accession>A0A177L6J7</accession>
<reference evidence="9 10" key="1">
    <citation type="submission" date="2016-01" db="EMBL/GenBank/DDBJ databases">
        <title>Investigation of taxonomic status of Bacillus aminovorans.</title>
        <authorList>
            <person name="Verma A."/>
            <person name="Pal Y."/>
            <person name="Krishnamurthi S."/>
        </authorList>
    </citation>
    <scope>NUCLEOTIDE SEQUENCE [LARGE SCALE GENOMIC DNA]</scope>
    <source>
        <strain evidence="9 10">DSM 1314</strain>
    </source>
</reference>
<keyword evidence="4" id="KW-0309">Germination</keyword>
<feature type="transmembrane region" description="Helical" evidence="8">
    <location>
        <begin position="269"/>
        <end position="294"/>
    </location>
</feature>
<organism evidence="9 10">
    <name type="scientific">Domibacillus aminovorans</name>
    <dbReference type="NCBI Taxonomy" id="29332"/>
    <lineage>
        <taxon>Bacteria</taxon>
        <taxon>Bacillati</taxon>
        <taxon>Bacillota</taxon>
        <taxon>Bacilli</taxon>
        <taxon>Bacillales</taxon>
        <taxon>Bacillaceae</taxon>
        <taxon>Domibacillus</taxon>
    </lineage>
</organism>
<dbReference type="Proteomes" id="UP000076935">
    <property type="component" value="Unassembled WGS sequence"/>
</dbReference>
<keyword evidence="5 8" id="KW-0812">Transmembrane</keyword>
<feature type="transmembrane region" description="Helical" evidence="8">
    <location>
        <begin position="219"/>
        <end position="243"/>
    </location>
</feature>
<feature type="transmembrane region" description="Helical" evidence="8">
    <location>
        <begin position="12"/>
        <end position="29"/>
    </location>
</feature>
<dbReference type="RefSeq" id="WP_063965733.1">
    <property type="nucleotide sequence ID" value="NZ_JBCNAN010000035.1"/>
</dbReference>
<dbReference type="PANTHER" id="PTHR34975:SF2">
    <property type="entry name" value="SPORE GERMINATION PROTEIN A2"/>
    <property type="match status" value="1"/>
</dbReference>
<comment type="similarity">
    <text evidence="2">Belongs to the amino acid-polyamine-organocation (APC) superfamily. Spore germination protein (SGP) (TC 2.A.3.9) family.</text>
</comment>
<evidence type="ECO:0000313" key="9">
    <source>
        <dbReference type="EMBL" id="OAH60922.1"/>
    </source>
</evidence>
<feature type="transmembrane region" description="Helical" evidence="8">
    <location>
        <begin position="148"/>
        <end position="167"/>
    </location>
</feature>
<dbReference type="GO" id="GO:0016020">
    <property type="term" value="C:membrane"/>
    <property type="evidence" value="ECO:0007669"/>
    <property type="project" value="UniProtKB-SubCell"/>
</dbReference>
<comment type="caution">
    <text evidence="9">The sequence shown here is derived from an EMBL/GenBank/DDBJ whole genome shotgun (WGS) entry which is preliminary data.</text>
</comment>
<keyword evidence="7 8" id="KW-0472">Membrane</keyword>
<evidence type="ECO:0000256" key="8">
    <source>
        <dbReference type="SAM" id="Phobius"/>
    </source>
</evidence>
<feature type="transmembrane region" description="Helical" evidence="8">
    <location>
        <begin position="187"/>
        <end position="207"/>
    </location>
</feature>
<evidence type="ECO:0000256" key="6">
    <source>
        <dbReference type="ARBA" id="ARBA00022989"/>
    </source>
</evidence>
<evidence type="ECO:0000256" key="4">
    <source>
        <dbReference type="ARBA" id="ARBA00022544"/>
    </source>
</evidence>
<dbReference type="Gene3D" id="1.20.1740.10">
    <property type="entry name" value="Amino acid/polyamine transporter I"/>
    <property type="match status" value="1"/>
</dbReference>
<feature type="transmembrane region" description="Helical" evidence="8">
    <location>
        <begin position="306"/>
        <end position="328"/>
    </location>
</feature>
<evidence type="ECO:0000256" key="7">
    <source>
        <dbReference type="ARBA" id="ARBA00023136"/>
    </source>
</evidence>
<evidence type="ECO:0000256" key="2">
    <source>
        <dbReference type="ARBA" id="ARBA00007998"/>
    </source>
</evidence>
<dbReference type="NCBIfam" id="TIGR00912">
    <property type="entry name" value="2A0309"/>
    <property type="match status" value="1"/>
</dbReference>
<dbReference type="Pfam" id="PF03845">
    <property type="entry name" value="Spore_permease"/>
    <property type="match status" value="1"/>
</dbReference>
<feature type="transmembrane region" description="Helical" evidence="8">
    <location>
        <begin position="334"/>
        <end position="355"/>
    </location>
</feature>
<sequence length="361" mass="40484">MFDNNKINTRQFTCLAILFVIGDTLLFVPSDVTSIAKQDGWLSAILAAVMGIFLVTLYSFLGKRFPSMNIVDISEKVLSLWVGKIIGVLFVFFALIDSSITIWELGDFMTTKIMPDTPINAILILFLSIIIFGIHVGVEPLARTAEIIFPWVILLFLILVLSVSPKINLENIQPVLEDGVKPVLRGSLPLIGFYLESVLLLMVLPYVNQTKRITKSFVIGMITGSSFLFIIILLSILVLGSYLTSNSIYPSYALARKISIGSFLQRIEVILAFIWFFTVYFKVTICFYAATAGLAQVFKIKDHKVLMFPLALIVYALALITAPSTTYVNQFLLSIWWTFTLSYGLFLPLLLITVAKLRNKY</sequence>
<dbReference type="EMBL" id="LQWY01000027">
    <property type="protein sequence ID" value="OAH60922.1"/>
    <property type="molecule type" value="Genomic_DNA"/>
</dbReference>
<protein>
    <submittedName>
        <fullName evidence="9">Spore gernimation protein</fullName>
    </submittedName>
</protein>
<evidence type="ECO:0000313" key="10">
    <source>
        <dbReference type="Proteomes" id="UP000076935"/>
    </source>
</evidence>
<gene>
    <name evidence="9" type="ORF">AWH49_14635</name>
</gene>
<keyword evidence="3" id="KW-0813">Transport</keyword>
<feature type="transmembrane region" description="Helical" evidence="8">
    <location>
        <begin position="117"/>
        <end position="136"/>
    </location>
</feature>
<keyword evidence="10" id="KW-1185">Reference proteome</keyword>
<dbReference type="PANTHER" id="PTHR34975">
    <property type="entry name" value="SPORE GERMINATION PROTEIN A2"/>
    <property type="match status" value="1"/>
</dbReference>
<dbReference type="InterPro" id="IPR004761">
    <property type="entry name" value="Spore_GerAB"/>
</dbReference>